<keyword evidence="2" id="KW-0238">DNA-binding</keyword>
<keyword evidence="5" id="KW-0614">Plasmid</keyword>
<keyword evidence="6" id="KW-1185">Reference proteome</keyword>
<evidence type="ECO:0000256" key="3">
    <source>
        <dbReference type="ARBA" id="ARBA00023163"/>
    </source>
</evidence>
<dbReference type="Pfam" id="PF01047">
    <property type="entry name" value="MarR"/>
    <property type="match status" value="1"/>
</dbReference>
<dbReference type="Gene3D" id="1.10.10.10">
    <property type="entry name" value="Winged helix-like DNA-binding domain superfamily/Winged helix DNA-binding domain"/>
    <property type="match status" value="1"/>
</dbReference>
<evidence type="ECO:0000313" key="6">
    <source>
        <dbReference type="Proteomes" id="UP000077405"/>
    </source>
</evidence>
<keyword evidence="3" id="KW-0804">Transcription</keyword>
<dbReference type="InterPro" id="IPR036390">
    <property type="entry name" value="WH_DNA-bd_sf"/>
</dbReference>
<geneLocation type="plasmid" evidence="5 6">
    <name>pYZ1</name>
</geneLocation>
<gene>
    <name evidence="5" type="ORF">A6A40_15015</name>
</gene>
<accession>A0A2R4VR65</accession>
<dbReference type="InterPro" id="IPR036388">
    <property type="entry name" value="WH-like_DNA-bd_sf"/>
</dbReference>
<dbReference type="Proteomes" id="UP000077405">
    <property type="component" value="Plasmid pYZ1"/>
</dbReference>
<evidence type="ECO:0000256" key="2">
    <source>
        <dbReference type="ARBA" id="ARBA00023125"/>
    </source>
</evidence>
<feature type="domain" description="HTH marR-type" evidence="4">
    <location>
        <begin position="27"/>
        <end position="159"/>
    </location>
</feature>
<dbReference type="EMBL" id="CP028902">
    <property type="protein sequence ID" value="AWB06938.1"/>
    <property type="molecule type" value="Genomic_DNA"/>
</dbReference>
<dbReference type="GO" id="GO:0003700">
    <property type="term" value="F:DNA-binding transcription factor activity"/>
    <property type="evidence" value="ECO:0007669"/>
    <property type="project" value="InterPro"/>
</dbReference>
<dbReference type="PANTHER" id="PTHR42756">
    <property type="entry name" value="TRANSCRIPTIONAL REGULATOR, MARR"/>
    <property type="match status" value="1"/>
</dbReference>
<dbReference type="PROSITE" id="PS50995">
    <property type="entry name" value="HTH_MARR_2"/>
    <property type="match status" value="1"/>
</dbReference>
<dbReference type="SMART" id="SM00347">
    <property type="entry name" value="HTH_MARR"/>
    <property type="match status" value="1"/>
</dbReference>
<sequence>MLSPMSQDLLPEDGADTGPGKADYVFSDQIGHLLRRAYQRHLAIFQRNACDPQLTSVQFVTLCAIRDNGPSSLIELVKSTAIDQATIRGIVERLKARGLIRQTSDAQDRRKVINCLTDDGRRLLEDMVPCAKRISELTMGQLNPAERLAVTHVLQKMIAQDGEE</sequence>
<evidence type="ECO:0000313" key="5">
    <source>
        <dbReference type="EMBL" id="AWB06938.1"/>
    </source>
</evidence>
<organism evidence="5 6">
    <name type="scientific">Azospirillum humicireducens</name>
    <dbReference type="NCBI Taxonomy" id="1226968"/>
    <lineage>
        <taxon>Bacteria</taxon>
        <taxon>Pseudomonadati</taxon>
        <taxon>Pseudomonadota</taxon>
        <taxon>Alphaproteobacteria</taxon>
        <taxon>Rhodospirillales</taxon>
        <taxon>Azospirillaceae</taxon>
        <taxon>Azospirillum</taxon>
    </lineage>
</organism>
<dbReference type="KEGG" id="ahu:A6A40_15015"/>
<dbReference type="InterPro" id="IPR000835">
    <property type="entry name" value="HTH_MarR-typ"/>
</dbReference>
<dbReference type="OrthoDB" id="9814496at2"/>
<evidence type="ECO:0000259" key="4">
    <source>
        <dbReference type="PROSITE" id="PS50995"/>
    </source>
</evidence>
<dbReference type="SUPFAM" id="SSF46785">
    <property type="entry name" value="Winged helix' DNA-binding domain"/>
    <property type="match status" value="1"/>
</dbReference>
<dbReference type="AlphaFoldDB" id="A0A2R4VR65"/>
<dbReference type="PANTHER" id="PTHR42756:SF1">
    <property type="entry name" value="TRANSCRIPTIONAL REPRESSOR OF EMRAB OPERON"/>
    <property type="match status" value="1"/>
</dbReference>
<protein>
    <submittedName>
        <fullName evidence="5">MarR family transcriptional regulator</fullName>
    </submittedName>
</protein>
<evidence type="ECO:0000256" key="1">
    <source>
        <dbReference type="ARBA" id="ARBA00023015"/>
    </source>
</evidence>
<reference evidence="5 6" key="1">
    <citation type="submission" date="2018-04" db="EMBL/GenBank/DDBJ databases">
        <title>Complete genome sequence of the nitrogen-fixing bacterium Azospirillum humicireducens type strain SgZ-5.</title>
        <authorList>
            <person name="Yu Z."/>
        </authorList>
    </citation>
    <scope>NUCLEOTIDE SEQUENCE [LARGE SCALE GENOMIC DNA]</scope>
    <source>
        <strain evidence="5 6">SgZ-5</strain>
        <plasmid evidence="5 6">pYZ1</plasmid>
    </source>
</reference>
<keyword evidence="1" id="KW-0805">Transcription regulation</keyword>
<proteinExistence type="predicted"/>
<name>A0A2R4VR65_9PROT</name>
<dbReference type="GO" id="GO:0003677">
    <property type="term" value="F:DNA binding"/>
    <property type="evidence" value="ECO:0007669"/>
    <property type="project" value="UniProtKB-KW"/>
</dbReference>